<accession>A0AAE0HDH6</accession>
<evidence type="ECO:0008006" key="3">
    <source>
        <dbReference type="Google" id="ProtNLM"/>
    </source>
</evidence>
<dbReference type="EMBL" id="JAUEPN010000005">
    <property type="protein sequence ID" value="KAK3294538.1"/>
    <property type="molecule type" value="Genomic_DNA"/>
</dbReference>
<reference evidence="1" key="2">
    <citation type="submission" date="2023-06" db="EMBL/GenBank/DDBJ databases">
        <authorList>
            <consortium name="Lawrence Berkeley National Laboratory"/>
            <person name="Haridas S."/>
            <person name="Hensen N."/>
            <person name="Bonometti L."/>
            <person name="Westerberg I."/>
            <person name="Brannstrom I.O."/>
            <person name="Guillou S."/>
            <person name="Cros-Aarteil S."/>
            <person name="Calhoun S."/>
            <person name="Kuo A."/>
            <person name="Mondo S."/>
            <person name="Pangilinan J."/>
            <person name="Riley R."/>
            <person name="Labutti K."/>
            <person name="Andreopoulos B."/>
            <person name="Lipzen A."/>
            <person name="Chen C."/>
            <person name="Yanf M."/>
            <person name="Daum C."/>
            <person name="Ng V."/>
            <person name="Clum A."/>
            <person name="Steindorff A."/>
            <person name="Ohm R."/>
            <person name="Martin F."/>
            <person name="Silar P."/>
            <person name="Natvig D."/>
            <person name="Lalanne C."/>
            <person name="Gautier V."/>
            <person name="Ament-Velasquez S.L."/>
            <person name="Kruys A."/>
            <person name="Hutchinson M.I."/>
            <person name="Powell A.J."/>
            <person name="Barry K."/>
            <person name="Miller A.N."/>
            <person name="Grigoriev I.V."/>
            <person name="Debuchy R."/>
            <person name="Gladieux P."/>
            <person name="Thoren M.H."/>
            <person name="Johannesson H."/>
        </authorList>
    </citation>
    <scope>NUCLEOTIDE SEQUENCE</scope>
    <source>
        <strain evidence="1">CBS 168.71</strain>
    </source>
</reference>
<evidence type="ECO:0000313" key="1">
    <source>
        <dbReference type="EMBL" id="KAK3294538.1"/>
    </source>
</evidence>
<proteinExistence type="predicted"/>
<name>A0AAE0HDH6_9PEZI</name>
<dbReference type="PANTHER" id="PTHR21310">
    <property type="entry name" value="AMINOGLYCOSIDE PHOSPHOTRANSFERASE-RELATED-RELATED"/>
    <property type="match status" value="1"/>
</dbReference>
<sequence>MSENTSVAYEATAQGENDVLQEMRFKAATHELRSQLWQRPQRLGIAAIVCHHLGLRVPKSAKYDFPGKSKKKTRARAKPRAGIRSLEPDLVSIRPPDTWILGSFNLCIPIRVRRSPKETPYTVLMRCPLRHKLAEDRYPGTVEEKMRCEVGAYVWMQENCPEVPIPNLLGFGFPGGLHFTHISSRPFYQRWARSILRFVCTLLHLPVPSSYVRIRKPPGPSVLQHGYLLLEYIEPAGGRMLSETWDAKCHDLAKRRNLFRGLARIILSVARIPHARIGSFTFRNDCTISLSNRPLSCSTVTLENSGASRVIERDKTYPCAEPYISDLLAQHDRRLPAQPNSVKDETDRRQPGLRSQLFAMQFTDFHQSNLFVDDDWNITALVGLEWMCSRPLEMIDVPYWITSKGIDEVGEPEDEALKEYAEARKEFRSILREEEEKLTTTGKWQQNVLPSDAIQST</sequence>
<dbReference type="GeneID" id="87835993"/>
<dbReference type="RefSeq" id="XP_062658052.1">
    <property type="nucleotide sequence ID" value="XM_062799045.1"/>
</dbReference>
<dbReference type="AlphaFoldDB" id="A0AAE0HDH6"/>
<reference evidence="1" key="1">
    <citation type="journal article" date="2023" name="Mol. Phylogenet. Evol.">
        <title>Genome-scale phylogeny and comparative genomics of the fungal order Sordariales.</title>
        <authorList>
            <person name="Hensen N."/>
            <person name="Bonometti L."/>
            <person name="Westerberg I."/>
            <person name="Brannstrom I.O."/>
            <person name="Guillou S."/>
            <person name="Cros-Aarteil S."/>
            <person name="Calhoun S."/>
            <person name="Haridas S."/>
            <person name="Kuo A."/>
            <person name="Mondo S."/>
            <person name="Pangilinan J."/>
            <person name="Riley R."/>
            <person name="LaButti K."/>
            <person name="Andreopoulos B."/>
            <person name="Lipzen A."/>
            <person name="Chen C."/>
            <person name="Yan M."/>
            <person name="Daum C."/>
            <person name="Ng V."/>
            <person name="Clum A."/>
            <person name="Steindorff A."/>
            <person name="Ohm R.A."/>
            <person name="Martin F."/>
            <person name="Silar P."/>
            <person name="Natvig D.O."/>
            <person name="Lalanne C."/>
            <person name="Gautier V."/>
            <person name="Ament-Velasquez S.L."/>
            <person name="Kruys A."/>
            <person name="Hutchinson M.I."/>
            <person name="Powell A.J."/>
            <person name="Barry K."/>
            <person name="Miller A.N."/>
            <person name="Grigoriev I.V."/>
            <person name="Debuchy R."/>
            <person name="Gladieux P."/>
            <person name="Hiltunen Thoren M."/>
            <person name="Johannesson H."/>
        </authorList>
    </citation>
    <scope>NUCLEOTIDE SEQUENCE</scope>
    <source>
        <strain evidence="1">CBS 168.71</strain>
    </source>
</reference>
<comment type="caution">
    <text evidence="1">The sequence shown here is derived from an EMBL/GenBank/DDBJ whole genome shotgun (WGS) entry which is preliminary data.</text>
</comment>
<dbReference type="PANTHER" id="PTHR21310:SF37">
    <property type="entry name" value="AMINOGLYCOSIDE PHOSPHOTRANSFERASE DOMAIN-CONTAINING PROTEIN"/>
    <property type="match status" value="1"/>
</dbReference>
<keyword evidence="2" id="KW-1185">Reference proteome</keyword>
<organism evidence="1 2">
    <name type="scientific">Chaetomium fimeti</name>
    <dbReference type="NCBI Taxonomy" id="1854472"/>
    <lineage>
        <taxon>Eukaryota</taxon>
        <taxon>Fungi</taxon>
        <taxon>Dikarya</taxon>
        <taxon>Ascomycota</taxon>
        <taxon>Pezizomycotina</taxon>
        <taxon>Sordariomycetes</taxon>
        <taxon>Sordariomycetidae</taxon>
        <taxon>Sordariales</taxon>
        <taxon>Chaetomiaceae</taxon>
        <taxon>Chaetomium</taxon>
    </lineage>
</organism>
<dbReference type="Proteomes" id="UP001278766">
    <property type="component" value="Unassembled WGS sequence"/>
</dbReference>
<dbReference type="InterPro" id="IPR051678">
    <property type="entry name" value="AGP_Transferase"/>
</dbReference>
<evidence type="ECO:0000313" key="2">
    <source>
        <dbReference type="Proteomes" id="UP001278766"/>
    </source>
</evidence>
<gene>
    <name evidence="1" type="ORF">B0H64DRAFT_189728</name>
</gene>
<protein>
    <recommendedName>
        <fullName evidence="3">Aminoglycoside phosphotransferase domain-containing protein</fullName>
    </recommendedName>
</protein>